<name>A0A139HWL6_9PEZI</name>
<protein>
    <submittedName>
        <fullName evidence="2">Uncharacterized protein</fullName>
    </submittedName>
</protein>
<feature type="compositionally biased region" description="Basic and acidic residues" evidence="1">
    <location>
        <begin position="11"/>
        <end position="23"/>
    </location>
</feature>
<organism evidence="2 3">
    <name type="scientific">Pseudocercospora eumusae</name>
    <dbReference type="NCBI Taxonomy" id="321146"/>
    <lineage>
        <taxon>Eukaryota</taxon>
        <taxon>Fungi</taxon>
        <taxon>Dikarya</taxon>
        <taxon>Ascomycota</taxon>
        <taxon>Pezizomycotina</taxon>
        <taxon>Dothideomycetes</taxon>
        <taxon>Dothideomycetidae</taxon>
        <taxon>Mycosphaerellales</taxon>
        <taxon>Mycosphaerellaceae</taxon>
        <taxon>Pseudocercospora</taxon>
    </lineage>
</organism>
<evidence type="ECO:0000256" key="1">
    <source>
        <dbReference type="SAM" id="MobiDB-lite"/>
    </source>
</evidence>
<comment type="caution">
    <text evidence="2">The sequence shown here is derived from an EMBL/GenBank/DDBJ whole genome shotgun (WGS) entry which is preliminary data.</text>
</comment>
<dbReference type="Proteomes" id="UP000070133">
    <property type="component" value="Unassembled WGS sequence"/>
</dbReference>
<gene>
    <name evidence="2" type="ORF">AC578_7214</name>
</gene>
<evidence type="ECO:0000313" key="3">
    <source>
        <dbReference type="Proteomes" id="UP000070133"/>
    </source>
</evidence>
<keyword evidence="3" id="KW-1185">Reference proteome</keyword>
<reference evidence="2 3" key="1">
    <citation type="submission" date="2015-07" db="EMBL/GenBank/DDBJ databases">
        <title>Comparative genomics of the Sigatoka disease complex on banana suggests a link between parallel evolutionary changes in Pseudocercospora fijiensis and Pseudocercospora eumusae and increased virulence on the banana host.</title>
        <authorList>
            <person name="Chang T.-C."/>
            <person name="Salvucci A."/>
            <person name="Crous P.W."/>
            <person name="Stergiopoulos I."/>
        </authorList>
    </citation>
    <scope>NUCLEOTIDE SEQUENCE [LARGE SCALE GENOMIC DNA]</scope>
    <source>
        <strain evidence="2 3">CBS 114824</strain>
    </source>
</reference>
<dbReference type="AlphaFoldDB" id="A0A139HWL6"/>
<sequence>MSDYDPYTSISDRDRNHAARVDDAQIMMPPPLPKQRIRRSERSQSEEVAEGPIPASAQNGHIPSSQAFYVGHETSMRLLAIQVHWLITSLIDSRFWLSLHEEEVIANPTGYLGHIQNTKQVL</sequence>
<feature type="region of interest" description="Disordered" evidence="1">
    <location>
        <begin position="1"/>
        <end position="62"/>
    </location>
</feature>
<evidence type="ECO:0000313" key="2">
    <source>
        <dbReference type="EMBL" id="KXT06827.1"/>
    </source>
</evidence>
<dbReference type="EMBL" id="LFZN01000004">
    <property type="protein sequence ID" value="KXT06827.1"/>
    <property type="molecule type" value="Genomic_DNA"/>
</dbReference>
<proteinExistence type="predicted"/>
<accession>A0A139HWL6</accession>